<evidence type="ECO:0008006" key="6">
    <source>
        <dbReference type="Google" id="ProtNLM"/>
    </source>
</evidence>
<organism evidence="4 5">
    <name type="scientific">Dendrobium chrysotoxum</name>
    <name type="common">Orchid</name>
    <dbReference type="NCBI Taxonomy" id="161865"/>
    <lineage>
        <taxon>Eukaryota</taxon>
        <taxon>Viridiplantae</taxon>
        <taxon>Streptophyta</taxon>
        <taxon>Embryophyta</taxon>
        <taxon>Tracheophyta</taxon>
        <taxon>Spermatophyta</taxon>
        <taxon>Magnoliopsida</taxon>
        <taxon>Liliopsida</taxon>
        <taxon>Asparagales</taxon>
        <taxon>Orchidaceae</taxon>
        <taxon>Epidendroideae</taxon>
        <taxon>Malaxideae</taxon>
        <taxon>Dendrobiinae</taxon>
        <taxon>Dendrobium</taxon>
    </lineage>
</organism>
<dbReference type="EMBL" id="JAGFBR010000018">
    <property type="protein sequence ID" value="KAH0450083.1"/>
    <property type="molecule type" value="Genomic_DNA"/>
</dbReference>
<dbReference type="PANTHER" id="PTHR33913">
    <property type="entry name" value="ALEURONE LAYER MORPHOGENESIS PROTEIN"/>
    <property type="match status" value="1"/>
</dbReference>
<dbReference type="Pfam" id="PF25500">
    <property type="entry name" value="DUF7913"/>
    <property type="match status" value="1"/>
</dbReference>
<sequence length="740" mass="82280">MKWKGRTMKVFHESSKTTWTKPIRPFTNSFFCTHSKHLLSATGSTSRLIHAKYLQKHYIFALKPVAGNKINHSIECPSETLVVGAFVASMEPPEMVPAEETVEALIEALVSPFLPRRRISWDTPSTEQQEEVATQMYAVVLLYNYYHRKLFPKLEFLNFNSFCKVACISKPSLLKYMNAMYKSDMSSGDLDEPLSITERMIMDACNVSSALDASKDFPDMKGWPISKVAVFLVDPSKEYCLLRSSSSTVTVKSLIEKNLEKPLENVVCVPEMSNALGSNTDASGFLKDKFNGLEDHLQEVAFSTVKEEMGISNSNLSILGSHLSYSLSRMKSCTRLYIMSYAEPIVNQIPIKGLMQSLQGPLVKINSAPEVTEVVGYYNLLPYIGILSDWMSGKSSHSALQHIPNQKTDLVNKGSEGVLVIDIHEVSDDSGWNQGNMNNCSKASTNTEIIGNSKNYPSPGDSSARSQNAAFTSVTKKPVLSTVKEEATVDDFPALTKQNWDTLMSKKRKLNNSLAGSSVASHQYNADDSSNENLKTLDGDRETNLENAISHNSVKEAKNDLNQAGGTMNNMIVALNSDNHDALALSKKVDMMSVLQMLKKKRDELCHQQRLLEDNIAHCEMSIQTVLSGKDSSESKVEFMLKTCELICSNEMKNDANLSTEVQCQSQTELDEIFCTNNWILPKYCVLPSSDGKFQALVTVRGMDFECESHSDWKTSPKRARESAATNMLNKLRSMAAQAT</sequence>
<evidence type="ECO:0000313" key="5">
    <source>
        <dbReference type="Proteomes" id="UP000775213"/>
    </source>
</evidence>
<accession>A0AAV7G2X7</accession>
<feature type="domain" description="DUF7915" evidence="3">
    <location>
        <begin position="249"/>
        <end position="392"/>
    </location>
</feature>
<dbReference type="InterPro" id="IPR057235">
    <property type="entry name" value="DUF7913"/>
</dbReference>
<dbReference type="Proteomes" id="UP000775213">
    <property type="component" value="Unassembled WGS sequence"/>
</dbReference>
<proteinExistence type="predicted"/>
<feature type="region of interest" description="Disordered" evidence="1">
    <location>
        <begin position="517"/>
        <end position="536"/>
    </location>
</feature>
<dbReference type="Pfam" id="PF25502">
    <property type="entry name" value="DUF7915"/>
    <property type="match status" value="1"/>
</dbReference>
<protein>
    <recommendedName>
        <fullName evidence="6">DRBM domain-containing protein</fullName>
    </recommendedName>
</protein>
<dbReference type="PANTHER" id="PTHR33913:SF1">
    <property type="entry name" value="DRBM DOMAIN-CONTAINING PROTEIN"/>
    <property type="match status" value="1"/>
</dbReference>
<dbReference type="AlphaFoldDB" id="A0AAV7G2X7"/>
<dbReference type="Gene3D" id="3.30.160.20">
    <property type="match status" value="1"/>
</dbReference>
<evidence type="ECO:0000313" key="4">
    <source>
        <dbReference type="EMBL" id="KAH0450083.1"/>
    </source>
</evidence>
<name>A0AAV7G2X7_DENCH</name>
<evidence type="ECO:0000256" key="1">
    <source>
        <dbReference type="SAM" id="MobiDB-lite"/>
    </source>
</evidence>
<evidence type="ECO:0000259" key="2">
    <source>
        <dbReference type="Pfam" id="PF25500"/>
    </source>
</evidence>
<gene>
    <name evidence="4" type="ORF">IEQ34_020775</name>
</gene>
<feature type="region of interest" description="Disordered" evidence="1">
    <location>
        <begin position="444"/>
        <end position="469"/>
    </location>
</feature>
<feature type="compositionally biased region" description="Polar residues" evidence="1">
    <location>
        <begin position="517"/>
        <end position="534"/>
    </location>
</feature>
<dbReference type="SUPFAM" id="SSF54768">
    <property type="entry name" value="dsRNA-binding domain-like"/>
    <property type="match status" value="1"/>
</dbReference>
<keyword evidence="5" id="KW-1185">Reference proteome</keyword>
<reference evidence="4 5" key="1">
    <citation type="journal article" date="2021" name="Hortic Res">
        <title>Chromosome-scale assembly of the Dendrobium chrysotoxum genome enhances the understanding of orchid evolution.</title>
        <authorList>
            <person name="Zhang Y."/>
            <person name="Zhang G.Q."/>
            <person name="Zhang D."/>
            <person name="Liu X.D."/>
            <person name="Xu X.Y."/>
            <person name="Sun W.H."/>
            <person name="Yu X."/>
            <person name="Zhu X."/>
            <person name="Wang Z.W."/>
            <person name="Zhao X."/>
            <person name="Zhong W.Y."/>
            <person name="Chen H."/>
            <person name="Yin W.L."/>
            <person name="Huang T."/>
            <person name="Niu S.C."/>
            <person name="Liu Z.J."/>
        </authorList>
    </citation>
    <scope>NUCLEOTIDE SEQUENCE [LARGE SCALE GENOMIC DNA]</scope>
    <source>
        <strain evidence="4">Lindl</strain>
    </source>
</reference>
<feature type="domain" description="DUF7913" evidence="2">
    <location>
        <begin position="94"/>
        <end position="212"/>
    </location>
</feature>
<evidence type="ECO:0000259" key="3">
    <source>
        <dbReference type="Pfam" id="PF25502"/>
    </source>
</evidence>
<dbReference type="InterPro" id="IPR057237">
    <property type="entry name" value="DUF7915"/>
</dbReference>
<comment type="caution">
    <text evidence="4">The sequence shown here is derived from an EMBL/GenBank/DDBJ whole genome shotgun (WGS) entry which is preliminary data.</text>
</comment>